<reference evidence="2" key="1">
    <citation type="submission" date="2011-03" db="EMBL/GenBank/DDBJ databases">
        <title>Draft genome sequence of Brevundimonas diminuta.</title>
        <authorList>
            <person name="Brown P.J.B."/>
            <person name="Buechlein A."/>
            <person name="Hemmerich C."/>
            <person name="Brun Y.V."/>
        </authorList>
    </citation>
    <scope>NUCLEOTIDE SEQUENCE [LARGE SCALE GENOMIC DNA]</scope>
    <source>
        <strain evidence="2">C19</strain>
    </source>
</reference>
<dbReference type="AlphaFoldDB" id="F4QSF7"/>
<organism evidence="1 2">
    <name type="scientific">Asticcacaulis biprosthecium C19</name>
    <dbReference type="NCBI Taxonomy" id="715226"/>
    <lineage>
        <taxon>Bacteria</taxon>
        <taxon>Pseudomonadati</taxon>
        <taxon>Pseudomonadota</taxon>
        <taxon>Alphaproteobacteria</taxon>
        <taxon>Caulobacterales</taxon>
        <taxon>Caulobacteraceae</taxon>
        <taxon>Asticcacaulis</taxon>
    </lineage>
</organism>
<dbReference type="EMBL" id="GL883080">
    <property type="protein sequence ID" value="EGF89677.1"/>
    <property type="molecule type" value="Genomic_DNA"/>
</dbReference>
<name>F4QSF7_9CAUL</name>
<sequence length="52" mass="6363">MLFQFPSTTHFSKRFFYRLHGADVRNRFIDWIEISYSFAQNVRREYSVNRGA</sequence>
<protein>
    <submittedName>
        <fullName evidence="1">Uncharacterized protein</fullName>
    </submittedName>
</protein>
<gene>
    <name evidence="1" type="ORF">ABI_41000</name>
</gene>
<evidence type="ECO:0000313" key="1">
    <source>
        <dbReference type="EMBL" id="EGF89677.1"/>
    </source>
</evidence>
<proteinExistence type="predicted"/>
<dbReference type="Proteomes" id="UP000006512">
    <property type="component" value="Unassembled WGS sequence"/>
</dbReference>
<accession>F4QSF7</accession>
<keyword evidence="2" id="KW-1185">Reference proteome</keyword>
<evidence type="ECO:0000313" key="2">
    <source>
        <dbReference type="Proteomes" id="UP000006512"/>
    </source>
</evidence>
<dbReference type="HOGENOM" id="CLU_3076312_0_0_5"/>